<evidence type="ECO:0000313" key="8">
    <source>
        <dbReference type="EMBL" id="CAL1529788.1"/>
    </source>
</evidence>
<evidence type="ECO:0000313" key="9">
    <source>
        <dbReference type="Proteomes" id="UP001497497"/>
    </source>
</evidence>
<comment type="subcellular location">
    <subcellularLocation>
        <location evidence="1">Membrane</location>
        <topology evidence="1">Multi-pass membrane protein</topology>
    </subcellularLocation>
</comment>
<gene>
    <name evidence="8" type="ORF">GSLYS_00003943001</name>
</gene>
<accession>A0AAV2H860</accession>
<feature type="transmembrane region" description="Helical" evidence="7">
    <location>
        <begin position="110"/>
        <end position="134"/>
    </location>
</feature>
<evidence type="ECO:0000256" key="2">
    <source>
        <dbReference type="ARBA" id="ARBA00009565"/>
    </source>
</evidence>
<keyword evidence="3 7" id="KW-0812">Transmembrane</keyword>
<dbReference type="Proteomes" id="UP001497497">
    <property type="component" value="Unassembled WGS sequence"/>
</dbReference>
<evidence type="ECO:0000256" key="7">
    <source>
        <dbReference type="SAM" id="Phobius"/>
    </source>
</evidence>
<feature type="transmembrane region" description="Helical" evidence="7">
    <location>
        <begin position="36"/>
        <end position="57"/>
    </location>
</feature>
<dbReference type="AlphaFoldDB" id="A0AAV2H860"/>
<keyword evidence="4 7" id="KW-1133">Transmembrane helix</keyword>
<sequence length="349" mass="38952">MPHRKQERFLELQGFSAEKNDTFPYSGMRIMGAIQINTGIIVFVLGMVDLVMTLTSYDADVQKYGEPYERIVSLTLASSPLWCGIWFSITGGLGACITRHKAQSLQFLKIAFLILNIICCALFGPVCTFINGYLSYSRHTLDNCKLQWLVTLIICFLGVLEIVMATASAAVTCCCSPLPASQVHILVNPRSIKNGRLVLDRESTDVSTISSTSDKEPPRKVKVLNTHRRYDDEPQRRRRATVKRRPAAQDVERAPTPVELFQVSDARDTKAAVTSNSNHKEVHKSPPFIKTVLRSQQVSPAKSDASLRDPLDVVTPMPTPRAEVSEPIYDSFGDSSGYPKLKKWALPHW</sequence>
<feature type="region of interest" description="Disordered" evidence="6">
    <location>
        <begin position="299"/>
        <end position="330"/>
    </location>
</feature>
<dbReference type="EMBL" id="CAXITT010000055">
    <property type="protein sequence ID" value="CAL1529788.1"/>
    <property type="molecule type" value="Genomic_DNA"/>
</dbReference>
<evidence type="ECO:0000256" key="6">
    <source>
        <dbReference type="SAM" id="MobiDB-lite"/>
    </source>
</evidence>
<comment type="similarity">
    <text evidence="2">Belongs to the MS4A family.</text>
</comment>
<comment type="caution">
    <text evidence="8">The sequence shown here is derived from an EMBL/GenBank/DDBJ whole genome shotgun (WGS) entry which is preliminary data.</text>
</comment>
<keyword evidence="9" id="KW-1185">Reference proteome</keyword>
<dbReference type="PANTHER" id="PTHR23320">
    <property type="entry name" value="MEMBRANE-SPANNING 4-DOMAINS SUBFAMILY A MS4A -RELATED"/>
    <property type="match status" value="1"/>
</dbReference>
<feature type="transmembrane region" description="Helical" evidence="7">
    <location>
        <begin position="146"/>
        <end position="171"/>
    </location>
</feature>
<evidence type="ECO:0008006" key="10">
    <source>
        <dbReference type="Google" id="ProtNLM"/>
    </source>
</evidence>
<dbReference type="Pfam" id="PF04103">
    <property type="entry name" value="CD20"/>
    <property type="match status" value="1"/>
</dbReference>
<evidence type="ECO:0000256" key="3">
    <source>
        <dbReference type="ARBA" id="ARBA00022692"/>
    </source>
</evidence>
<evidence type="ECO:0000256" key="1">
    <source>
        <dbReference type="ARBA" id="ARBA00004141"/>
    </source>
</evidence>
<dbReference type="InterPro" id="IPR030417">
    <property type="entry name" value="MS4A"/>
</dbReference>
<evidence type="ECO:0000256" key="5">
    <source>
        <dbReference type="ARBA" id="ARBA00023136"/>
    </source>
</evidence>
<protein>
    <recommendedName>
        <fullName evidence="10">Transmembrane protein</fullName>
    </recommendedName>
</protein>
<name>A0AAV2H860_LYMST</name>
<evidence type="ECO:0000256" key="4">
    <source>
        <dbReference type="ARBA" id="ARBA00022989"/>
    </source>
</evidence>
<feature type="region of interest" description="Disordered" evidence="6">
    <location>
        <begin position="230"/>
        <end position="251"/>
    </location>
</feature>
<feature type="transmembrane region" description="Helical" evidence="7">
    <location>
        <begin position="77"/>
        <end position="98"/>
    </location>
</feature>
<organism evidence="8 9">
    <name type="scientific">Lymnaea stagnalis</name>
    <name type="common">Great pond snail</name>
    <name type="synonym">Helix stagnalis</name>
    <dbReference type="NCBI Taxonomy" id="6523"/>
    <lineage>
        <taxon>Eukaryota</taxon>
        <taxon>Metazoa</taxon>
        <taxon>Spiralia</taxon>
        <taxon>Lophotrochozoa</taxon>
        <taxon>Mollusca</taxon>
        <taxon>Gastropoda</taxon>
        <taxon>Heterobranchia</taxon>
        <taxon>Euthyneura</taxon>
        <taxon>Panpulmonata</taxon>
        <taxon>Hygrophila</taxon>
        <taxon>Lymnaeoidea</taxon>
        <taxon>Lymnaeidae</taxon>
        <taxon>Lymnaea</taxon>
    </lineage>
</organism>
<proteinExistence type="inferred from homology"/>
<keyword evidence="5 7" id="KW-0472">Membrane</keyword>
<dbReference type="InterPro" id="IPR007237">
    <property type="entry name" value="CD20-like"/>
</dbReference>
<feature type="compositionally biased region" description="Basic residues" evidence="6">
    <location>
        <begin position="236"/>
        <end position="246"/>
    </location>
</feature>
<reference evidence="8 9" key="1">
    <citation type="submission" date="2024-04" db="EMBL/GenBank/DDBJ databases">
        <authorList>
            <consortium name="Genoscope - CEA"/>
            <person name="William W."/>
        </authorList>
    </citation>
    <scope>NUCLEOTIDE SEQUENCE [LARGE SCALE GENOMIC DNA]</scope>
</reference>
<dbReference type="PANTHER" id="PTHR23320:SF130">
    <property type="entry name" value="TRANSMEMBRANE PROTEIN 212"/>
    <property type="match status" value="1"/>
</dbReference>
<dbReference type="GO" id="GO:0016020">
    <property type="term" value="C:membrane"/>
    <property type="evidence" value="ECO:0007669"/>
    <property type="project" value="UniProtKB-SubCell"/>
</dbReference>